<proteinExistence type="predicted"/>
<dbReference type="OrthoDB" id="4461408at2759"/>
<dbReference type="GeneID" id="43652621"/>
<dbReference type="RefSeq" id="XP_031923961.1">
    <property type="nucleotide sequence ID" value="XM_032068175.1"/>
</dbReference>
<protein>
    <submittedName>
        <fullName evidence="1">Uncharacterized protein</fullName>
    </submittedName>
</protein>
<evidence type="ECO:0000313" key="1">
    <source>
        <dbReference type="EMBL" id="KAE8360880.1"/>
    </source>
</evidence>
<gene>
    <name evidence="1" type="ORF">BDV27DRAFT_133854</name>
</gene>
<evidence type="ECO:0000313" key="2">
    <source>
        <dbReference type="Proteomes" id="UP000326268"/>
    </source>
</evidence>
<dbReference type="Proteomes" id="UP000326268">
    <property type="component" value="Unassembled WGS sequence"/>
</dbReference>
<dbReference type="AlphaFoldDB" id="A0A5N6ZX87"/>
<dbReference type="EMBL" id="ML737756">
    <property type="protein sequence ID" value="KAE8360880.1"/>
    <property type="molecule type" value="Genomic_DNA"/>
</dbReference>
<accession>A0A5N6ZX87</accession>
<name>A0A5N6ZX87_9EURO</name>
<sequence length="92" mass="10397">MNLLVRPLVEGFCEMKSGKTRSLDPGGTDIQMAIDFAKLSPRPQPISREELAVQIVMLTMRGFDAGKQLQTCLNFHGLLSRNSQMMKMWIEL</sequence>
<reference evidence="1 2" key="1">
    <citation type="submission" date="2019-04" db="EMBL/GenBank/DDBJ databases">
        <title>Friends and foes A comparative genomics studyof 23 Aspergillus species from section Flavi.</title>
        <authorList>
            <consortium name="DOE Joint Genome Institute"/>
            <person name="Kjaerbolling I."/>
            <person name="Vesth T."/>
            <person name="Frisvad J.C."/>
            <person name="Nybo J.L."/>
            <person name="Theobald S."/>
            <person name="Kildgaard S."/>
            <person name="Isbrandt T."/>
            <person name="Kuo A."/>
            <person name="Sato A."/>
            <person name="Lyhne E.K."/>
            <person name="Kogle M.E."/>
            <person name="Wiebenga A."/>
            <person name="Kun R.S."/>
            <person name="Lubbers R.J."/>
            <person name="Makela M.R."/>
            <person name="Barry K."/>
            <person name="Chovatia M."/>
            <person name="Clum A."/>
            <person name="Daum C."/>
            <person name="Haridas S."/>
            <person name="He G."/>
            <person name="LaButti K."/>
            <person name="Lipzen A."/>
            <person name="Mondo S."/>
            <person name="Riley R."/>
            <person name="Salamov A."/>
            <person name="Simmons B.A."/>
            <person name="Magnuson J.K."/>
            <person name="Henrissat B."/>
            <person name="Mortensen U.H."/>
            <person name="Larsen T.O."/>
            <person name="Devries R.P."/>
            <person name="Grigoriev I.V."/>
            <person name="Machida M."/>
            <person name="Baker S.E."/>
            <person name="Andersen M.R."/>
        </authorList>
    </citation>
    <scope>NUCLEOTIDE SEQUENCE [LARGE SCALE GENOMIC DNA]</scope>
    <source>
        <strain evidence="1 2">CBS 763.97</strain>
    </source>
</reference>
<organism evidence="1 2">
    <name type="scientific">Aspergillus caelatus</name>
    <dbReference type="NCBI Taxonomy" id="61420"/>
    <lineage>
        <taxon>Eukaryota</taxon>
        <taxon>Fungi</taxon>
        <taxon>Dikarya</taxon>
        <taxon>Ascomycota</taxon>
        <taxon>Pezizomycotina</taxon>
        <taxon>Eurotiomycetes</taxon>
        <taxon>Eurotiomycetidae</taxon>
        <taxon>Eurotiales</taxon>
        <taxon>Aspergillaceae</taxon>
        <taxon>Aspergillus</taxon>
        <taxon>Aspergillus subgen. Circumdati</taxon>
    </lineage>
</organism>
<keyword evidence="2" id="KW-1185">Reference proteome</keyword>